<feature type="transmembrane region" description="Helical" evidence="10">
    <location>
        <begin position="212"/>
        <end position="237"/>
    </location>
</feature>
<dbReference type="STRING" id="522306.CAP2UW1_1994"/>
<dbReference type="AlphaFoldDB" id="C7RM41"/>
<dbReference type="GO" id="GO:0005886">
    <property type="term" value="C:plasma membrane"/>
    <property type="evidence" value="ECO:0007669"/>
    <property type="project" value="UniProtKB-SubCell"/>
</dbReference>
<feature type="transmembrane region" description="Helical" evidence="10">
    <location>
        <begin position="857"/>
        <end position="877"/>
    </location>
</feature>
<feature type="transmembrane region" description="Helical" evidence="10">
    <location>
        <begin position="612"/>
        <end position="629"/>
    </location>
</feature>
<evidence type="ECO:0000259" key="13">
    <source>
        <dbReference type="Pfam" id="PF04039"/>
    </source>
</evidence>
<feature type="transmembrane region" description="Helical" evidence="10">
    <location>
        <begin position="138"/>
        <end position="157"/>
    </location>
</feature>
<feature type="transmembrane region" description="Helical" evidence="10">
    <location>
        <begin position="6"/>
        <end position="27"/>
    </location>
</feature>
<dbReference type="eggNOG" id="COG2111">
    <property type="taxonomic scope" value="Bacteria"/>
</dbReference>
<feature type="transmembrane region" description="Helical" evidence="10">
    <location>
        <begin position="693"/>
        <end position="716"/>
    </location>
</feature>
<keyword evidence="7" id="KW-0406">Ion transport</keyword>
<dbReference type="InterPro" id="IPR050616">
    <property type="entry name" value="CPA3_Na-H_Antiporter_A"/>
</dbReference>
<keyword evidence="8 10" id="KW-0472">Membrane</keyword>
<keyword evidence="4" id="KW-1003">Cell membrane</keyword>
<feature type="transmembrane region" description="Helical" evidence="10">
    <location>
        <begin position="305"/>
        <end position="323"/>
    </location>
</feature>
<dbReference type="PANTHER" id="PTHR43373:SF1">
    <property type="entry name" value="NA(+)_H(+) ANTIPORTER SUBUNIT A"/>
    <property type="match status" value="1"/>
</dbReference>
<evidence type="ECO:0000256" key="7">
    <source>
        <dbReference type="ARBA" id="ARBA00023065"/>
    </source>
</evidence>
<dbReference type="EMBL" id="CP001715">
    <property type="protein sequence ID" value="ACV35290.1"/>
    <property type="molecule type" value="Genomic_DNA"/>
</dbReference>
<sequence length="938" mass="99594" precursor="true">MNWLNSSVLLAAIPATAFAAFPVPLLLQRHGRVTAAVATAAVMASCLALLLPLAPAAFAGGTEIARLAWLPAYGLDLSLRLDGLGLLFCLLILGIGLLVVLYAAWYLPASDRLGRFYSILLLFMAAMLGVVLSENLLLLLVFWELTSLSSFLLVAYQSEKYESRIGARLALAVTGGGGLALLAGILLLGHIAGSYELSVILAAGERIRAHALYAPTLILILLGAFTKSAQFPFHFWLPSAMAAPTPVSAYLHSATMVKAGVFLLARLYPALGSSDLWFWLVGGTGAVTLVYAAATALFRNDIKGLLAYSTISHLGLITLLFGLDTPLSVVAGVFHIINHAIFKASLFMAAGVIDHECGTRDMRRVNGMFRVMPITATLAIIAAGSMAGVPLLNGFLSKEMFFAETVTYPQFEPLGWALPLFATIAGMLAVAYSSRFIHDVFFNGEPIDLPRQPHEPPRWMRAPIELLVLLCLLVGVAPGWTVGPLLDAAAGAALQAPLPDFHLALWHGFNKPLLMSVLALAGGVLIYAFRRPLFAWQDQLPPMHPRTAFERFYRALAAGARRNVARLDNGSLQRYCALLIAFVVLLGGWAFFSGADDAGGQPAGQAADEAAVGTLLVLLLGALGATALYRERLLAVILVSIVGLSVTLTFIRFSAPDLALTQLAVETGTIVLMLLVLYYLPARNAPKSSAPRLIRDLLLALLSGGGLALVTLRMLAAPVDTLSGFYLQQAVPGGGGANVVNVILVDFRGFDTLGEITVLAMVALASHALLDRLTLIAPRRDPDGRAWASEAHPLFLSMLARLLLPLALTVSVYVLLRGHNLPGGGFVAGLITSVALVTQYLANGIGAVQPRLPRQPVRLLALGLLLAAGIGVASWPFGRPFLTSAHGHVRLPLLGDVELASAMVFDLGVYIVVVTVVVSVLSGLGQLSLRARQPVEEA</sequence>
<evidence type="ECO:0000313" key="16">
    <source>
        <dbReference type="EMBL" id="ACV35290.1"/>
    </source>
</evidence>
<dbReference type="HOGENOM" id="CLU_007100_2_0_4"/>
<evidence type="ECO:0000256" key="1">
    <source>
        <dbReference type="ARBA" id="ARBA00004651"/>
    </source>
</evidence>
<feature type="transmembrane region" description="Helical" evidence="10">
    <location>
        <begin position="659"/>
        <end position="681"/>
    </location>
</feature>
<feature type="transmembrane region" description="Helical" evidence="10">
    <location>
        <begin position="634"/>
        <end position="653"/>
    </location>
</feature>
<feature type="transmembrane region" description="Helical" evidence="10">
    <location>
        <begin position="329"/>
        <end position="353"/>
    </location>
</feature>
<dbReference type="Pfam" id="PF04039">
    <property type="entry name" value="MnhB"/>
    <property type="match status" value="1"/>
</dbReference>
<feature type="transmembrane region" description="Helical" evidence="10">
    <location>
        <begin position="416"/>
        <end position="433"/>
    </location>
</feature>
<dbReference type="Pfam" id="PF13244">
    <property type="entry name" value="MbhD"/>
    <property type="match status" value="1"/>
</dbReference>
<dbReference type="PANTHER" id="PTHR43373">
    <property type="entry name" value="NA(+)/H(+) ANTIPORTER SUBUNIT"/>
    <property type="match status" value="1"/>
</dbReference>
<protein>
    <submittedName>
        <fullName evidence="16">NADH dehydrogenase (Quinone)</fullName>
        <ecNumber evidence="16">1.6.5.11</ecNumber>
    </submittedName>
</protein>
<dbReference type="Pfam" id="PF20501">
    <property type="entry name" value="MbhE"/>
    <property type="match status" value="1"/>
</dbReference>
<evidence type="ECO:0000256" key="8">
    <source>
        <dbReference type="ARBA" id="ARBA00023136"/>
    </source>
</evidence>
<dbReference type="OrthoDB" id="9811798at2"/>
<feature type="transmembrane region" description="Helical" evidence="10">
    <location>
        <begin position="897"/>
        <end position="924"/>
    </location>
</feature>
<evidence type="ECO:0000259" key="15">
    <source>
        <dbReference type="Pfam" id="PF20501"/>
    </source>
</evidence>
<feature type="transmembrane region" description="Helical" evidence="10">
    <location>
        <begin position="169"/>
        <end position="192"/>
    </location>
</feature>
<dbReference type="InterPro" id="IPR007182">
    <property type="entry name" value="MnhB"/>
</dbReference>
<dbReference type="KEGG" id="app:CAP2UW1_1994"/>
<dbReference type="PRINTS" id="PR01434">
    <property type="entry name" value="NADHDHGNASE5"/>
</dbReference>
<feature type="transmembrane region" description="Helical" evidence="10">
    <location>
        <begin position="822"/>
        <end position="845"/>
    </location>
</feature>
<feature type="domain" description="Na+/H+ antiporter MnhB subunit-related protein" evidence="13">
    <location>
        <begin position="796"/>
        <end position="918"/>
    </location>
</feature>
<evidence type="ECO:0000259" key="12">
    <source>
        <dbReference type="Pfam" id="PF00662"/>
    </source>
</evidence>
<feature type="transmembrane region" description="Helical" evidence="10">
    <location>
        <begin position="276"/>
        <end position="298"/>
    </location>
</feature>
<feature type="domain" description="NADH-Ubiquinone oxidoreductase (complex I) chain 5 N-terminal" evidence="12">
    <location>
        <begin position="73"/>
        <end position="117"/>
    </location>
</feature>
<dbReference type="EC" id="1.6.5.11" evidence="16"/>
<accession>C7RM41</accession>
<reference evidence="16" key="2">
    <citation type="submission" date="2009-09" db="EMBL/GenBank/DDBJ databases">
        <title>Complete sequence of chromosome of Candidatus Accumulibacter phosphatis clade IIA str. UW-1.</title>
        <authorList>
            <consortium name="US DOE Joint Genome Institute"/>
            <person name="Martin H.G."/>
            <person name="Ivanova N."/>
            <person name="Kunin V."/>
            <person name="Warnecke F."/>
            <person name="Barry K."/>
            <person name="He S."/>
            <person name="Salamov A."/>
            <person name="Szeto E."/>
            <person name="Dalin E."/>
            <person name="Pangilinan J.L."/>
            <person name="Lapidus A."/>
            <person name="Lowry S."/>
            <person name="Kyrpides N.C."/>
            <person name="McMahon K.D."/>
            <person name="Hugenholtz P."/>
        </authorList>
    </citation>
    <scope>NUCLEOTIDE SEQUENCE [LARGE SCALE GENOMIC DNA]</scope>
    <source>
        <strain evidence="16">UW-1</strain>
    </source>
</reference>
<evidence type="ECO:0000256" key="9">
    <source>
        <dbReference type="RuleBase" id="RU000320"/>
    </source>
</evidence>
<keyword evidence="6 10" id="KW-1133">Transmembrane helix</keyword>
<keyword evidence="5 9" id="KW-0812">Transmembrane</keyword>
<evidence type="ECO:0000256" key="6">
    <source>
        <dbReference type="ARBA" id="ARBA00022989"/>
    </source>
</evidence>
<dbReference type="NCBIfam" id="NF009288">
    <property type="entry name" value="PRK12648.1"/>
    <property type="match status" value="1"/>
</dbReference>
<feature type="transmembrane region" description="Helical" evidence="10">
    <location>
        <begin position="374"/>
        <end position="396"/>
    </location>
</feature>
<keyword evidence="2" id="KW-0813">Transport</keyword>
<feature type="transmembrane region" description="Helical" evidence="10">
    <location>
        <begin position="756"/>
        <end position="773"/>
    </location>
</feature>
<feature type="transmembrane region" description="Helical" evidence="10">
    <location>
        <begin position="84"/>
        <end position="107"/>
    </location>
</feature>
<dbReference type="InterPro" id="IPR025383">
    <property type="entry name" value="MrpA_C/MbhD"/>
</dbReference>
<evidence type="ECO:0000256" key="2">
    <source>
        <dbReference type="ARBA" id="ARBA00022448"/>
    </source>
</evidence>
<evidence type="ECO:0000259" key="11">
    <source>
        <dbReference type="Pfam" id="PF00361"/>
    </source>
</evidence>
<comment type="subcellular location">
    <subcellularLocation>
        <location evidence="1">Cell membrane</location>
        <topology evidence="1">Multi-pass membrane protein</topology>
    </subcellularLocation>
    <subcellularLocation>
        <location evidence="9">Membrane</location>
        <topology evidence="9">Multi-pass membrane protein</topology>
    </subcellularLocation>
</comment>
<dbReference type="Pfam" id="PF00361">
    <property type="entry name" value="Proton_antipo_M"/>
    <property type="match status" value="1"/>
</dbReference>
<evidence type="ECO:0000256" key="3">
    <source>
        <dbReference type="ARBA" id="ARBA00022449"/>
    </source>
</evidence>
<proteinExistence type="predicted"/>
<dbReference type="InterPro" id="IPR001516">
    <property type="entry name" value="Proton_antipo_N"/>
</dbReference>
<feature type="transmembrane region" description="Helical" evidence="10">
    <location>
        <begin position="114"/>
        <end position="132"/>
    </location>
</feature>
<evidence type="ECO:0000256" key="4">
    <source>
        <dbReference type="ARBA" id="ARBA00022475"/>
    </source>
</evidence>
<dbReference type="eggNOG" id="COG1009">
    <property type="taxonomic scope" value="Bacteria"/>
</dbReference>
<feature type="transmembrane region" description="Helical" evidence="10">
    <location>
        <begin position="575"/>
        <end position="592"/>
    </location>
</feature>
<reference evidence="16" key="1">
    <citation type="submission" date="2009-08" db="EMBL/GenBank/DDBJ databases">
        <authorList>
            <consortium name="US DOE Joint Genome Institute"/>
            <person name="Lucas S."/>
            <person name="Copeland A."/>
            <person name="Lapidus A."/>
            <person name="Glavina del Rio T."/>
            <person name="Dalin E."/>
            <person name="Tice H."/>
            <person name="Bruce D."/>
            <person name="Barry K."/>
            <person name="Pitluck S."/>
            <person name="Lowry S."/>
            <person name="Larimer F."/>
            <person name="Land M."/>
            <person name="Hauser L."/>
            <person name="Kyrpides N."/>
            <person name="Ivanova N."/>
            <person name="McMahon K.D."/>
            <person name="Hugenholtz P."/>
        </authorList>
    </citation>
    <scope>NUCLEOTIDE SEQUENCE</scope>
    <source>
        <strain evidence="16">UW-1</strain>
    </source>
</reference>
<feature type="domain" description="MrpA C-terminal/MbhE" evidence="15">
    <location>
        <begin position="692"/>
        <end position="773"/>
    </location>
</feature>
<keyword evidence="16" id="KW-0560">Oxidoreductase</keyword>
<feature type="transmembrane region" description="Helical" evidence="10">
    <location>
        <begin position="794"/>
        <end position="816"/>
    </location>
</feature>
<evidence type="ECO:0000256" key="5">
    <source>
        <dbReference type="ARBA" id="ARBA00022692"/>
    </source>
</evidence>
<feature type="transmembrane region" description="Helical" evidence="10">
    <location>
        <begin position="513"/>
        <end position="529"/>
    </location>
</feature>
<organism evidence="16">
    <name type="scientific">Accumulibacter regalis</name>
    <dbReference type="NCBI Taxonomy" id="522306"/>
    <lineage>
        <taxon>Bacteria</taxon>
        <taxon>Pseudomonadati</taxon>
        <taxon>Pseudomonadota</taxon>
        <taxon>Betaproteobacteria</taxon>
        <taxon>Candidatus Accumulibacter</taxon>
    </lineage>
</organism>
<keyword evidence="3" id="KW-0050">Antiport</keyword>
<dbReference type="GO" id="GO:0006811">
    <property type="term" value="P:monoatomic ion transport"/>
    <property type="evidence" value="ECO:0007669"/>
    <property type="project" value="UniProtKB-KW"/>
</dbReference>
<feature type="domain" description="MrpA C-terminal/MbhD" evidence="14">
    <location>
        <begin position="617"/>
        <end position="681"/>
    </location>
</feature>
<dbReference type="GO" id="GO:0016491">
    <property type="term" value="F:oxidoreductase activity"/>
    <property type="evidence" value="ECO:0007669"/>
    <property type="project" value="UniProtKB-KW"/>
</dbReference>
<dbReference type="GO" id="GO:0015297">
    <property type="term" value="F:antiporter activity"/>
    <property type="evidence" value="ECO:0007669"/>
    <property type="project" value="UniProtKB-KW"/>
</dbReference>
<dbReference type="InterPro" id="IPR001750">
    <property type="entry name" value="ND/Mrp_TM"/>
</dbReference>
<feature type="transmembrane region" description="Helical" evidence="10">
    <location>
        <begin position="466"/>
        <end position="493"/>
    </location>
</feature>
<evidence type="ECO:0000259" key="14">
    <source>
        <dbReference type="Pfam" id="PF13244"/>
    </source>
</evidence>
<feature type="domain" description="NADH:quinone oxidoreductase/Mrp antiporter transmembrane" evidence="11">
    <location>
        <begin position="133"/>
        <end position="407"/>
    </location>
</feature>
<dbReference type="Pfam" id="PF00662">
    <property type="entry name" value="Proton_antipo_N"/>
    <property type="match status" value="1"/>
</dbReference>
<dbReference type="InterPro" id="IPR046806">
    <property type="entry name" value="MrpA_C/MbhE"/>
</dbReference>
<name>C7RM41_ACCRE</name>
<evidence type="ECO:0000256" key="10">
    <source>
        <dbReference type="SAM" id="Phobius"/>
    </source>
</evidence>
<gene>
    <name evidence="16" type="ordered locus">CAP2UW1_1994</name>
</gene>